<feature type="non-terminal residue" evidence="1">
    <location>
        <position position="1"/>
    </location>
</feature>
<evidence type="ECO:0000313" key="1">
    <source>
        <dbReference type="EMBL" id="CAG8444926.1"/>
    </source>
</evidence>
<name>A0ACA9K097_9GLOM</name>
<evidence type="ECO:0000313" key="2">
    <source>
        <dbReference type="Proteomes" id="UP000789860"/>
    </source>
</evidence>
<comment type="caution">
    <text evidence="1">The sequence shown here is derived from an EMBL/GenBank/DDBJ whole genome shotgun (WGS) entry which is preliminary data.</text>
</comment>
<dbReference type="Proteomes" id="UP000789860">
    <property type="component" value="Unassembled WGS sequence"/>
</dbReference>
<proteinExistence type="predicted"/>
<dbReference type="EMBL" id="CAJVPM010000458">
    <property type="protein sequence ID" value="CAG8444926.1"/>
    <property type="molecule type" value="Genomic_DNA"/>
</dbReference>
<protein>
    <submittedName>
        <fullName evidence="1">4515_t:CDS:1</fullName>
    </submittedName>
</protein>
<accession>A0ACA9K097</accession>
<sequence length="367" mass="42196">AESNGTLASYYKDHKDEYMYLNFYNAIIVNRASTYVEHAAKWARGLKRHRNDNLSMSESILLLTNFIFEKENIGNNLPIVTFSQLKVSAIDKNDQLDFFFNEIEEMACLEKKKSLNEGLLNSLWHTSDELAASDDNLSWLINSNLTAFKKDISLFVDLMGVSAEAIDALSYAGLTISQRHLNREKIAIANNHLYRVASYLEAKKNNIVVHITTLLLNGVDSIAIPQVTTGSISIHNPNLVDSNLICNFLDSVYIKRIAKTFNDQFYYEVPLNKKLENMTLHKYDFRIQEHLEEHKMKDTILLDFFELSLKEINSYIFALQKFGSELDLSHDFQIQKACVTKVVHHARKPAPEKKKKSRNIKKDLKII</sequence>
<organism evidence="1 2">
    <name type="scientific">Scutellospora calospora</name>
    <dbReference type="NCBI Taxonomy" id="85575"/>
    <lineage>
        <taxon>Eukaryota</taxon>
        <taxon>Fungi</taxon>
        <taxon>Fungi incertae sedis</taxon>
        <taxon>Mucoromycota</taxon>
        <taxon>Glomeromycotina</taxon>
        <taxon>Glomeromycetes</taxon>
        <taxon>Diversisporales</taxon>
        <taxon>Gigasporaceae</taxon>
        <taxon>Scutellospora</taxon>
    </lineage>
</organism>
<keyword evidence="2" id="KW-1185">Reference proteome</keyword>
<gene>
    <name evidence="1" type="ORF">SCALOS_LOCUS866</name>
</gene>
<reference evidence="1" key="1">
    <citation type="submission" date="2021-06" db="EMBL/GenBank/DDBJ databases">
        <authorList>
            <person name="Kallberg Y."/>
            <person name="Tangrot J."/>
            <person name="Rosling A."/>
        </authorList>
    </citation>
    <scope>NUCLEOTIDE SEQUENCE</scope>
    <source>
        <strain evidence="1">AU212A</strain>
    </source>
</reference>